<dbReference type="GO" id="GO:0005737">
    <property type="term" value="C:cytoplasm"/>
    <property type="evidence" value="ECO:0007669"/>
    <property type="project" value="UniProtKB-SubCell"/>
</dbReference>
<comment type="catalytic activity">
    <reaction evidence="3">
        <text>3'-dephospho-CoA + ATP = ADP + CoA + H(+)</text>
        <dbReference type="Rhea" id="RHEA:18245"/>
        <dbReference type="ChEBI" id="CHEBI:15378"/>
        <dbReference type="ChEBI" id="CHEBI:30616"/>
        <dbReference type="ChEBI" id="CHEBI:57287"/>
        <dbReference type="ChEBI" id="CHEBI:57328"/>
        <dbReference type="ChEBI" id="CHEBI:456216"/>
        <dbReference type="EC" id="2.7.1.24"/>
    </reaction>
</comment>
<organism evidence="5 6">
    <name type="scientific">Peptostreptococcus porci</name>
    <dbReference type="NCBI Taxonomy" id="2652282"/>
    <lineage>
        <taxon>Bacteria</taxon>
        <taxon>Bacillati</taxon>
        <taxon>Bacillota</taxon>
        <taxon>Clostridia</taxon>
        <taxon>Peptostreptococcales</taxon>
        <taxon>Peptostreptococcaceae</taxon>
        <taxon>Peptostreptococcus</taxon>
    </lineage>
</organism>
<evidence type="ECO:0000313" key="6">
    <source>
        <dbReference type="Proteomes" id="UP000440713"/>
    </source>
</evidence>
<dbReference type="PANTHER" id="PTHR10695:SF46">
    <property type="entry name" value="BIFUNCTIONAL COENZYME A SYNTHASE-RELATED"/>
    <property type="match status" value="1"/>
</dbReference>
<comment type="pathway">
    <text evidence="3">Cofactor biosynthesis; coenzyme A biosynthesis; CoA from (R)-pantothenate: step 5/5.</text>
</comment>
<evidence type="ECO:0000256" key="4">
    <source>
        <dbReference type="NCBIfam" id="TIGR00152"/>
    </source>
</evidence>
<evidence type="ECO:0000256" key="3">
    <source>
        <dbReference type="HAMAP-Rule" id="MF_00376"/>
    </source>
</evidence>
<dbReference type="PANTHER" id="PTHR10695">
    <property type="entry name" value="DEPHOSPHO-COA KINASE-RELATED"/>
    <property type="match status" value="1"/>
</dbReference>
<comment type="caution">
    <text evidence="5">The sequence shown here is derived from an EMBL/GenBank/DDBJ whole genome shotgun (WGS) entry which is preliminary data.</text>
</comment>
<gene>
    <name evidence="3" type="primary">coaE</name>
    <name evidence="5" type="ORF">FYJ71_03130</name>
</gene>
<feature type="binding site" evidence="3">
    <location>
        <begin position="11"/>
        <end position="16"/>
    </location>
    <ligand>
        <name>ATP</name>
        <dbReference type="ChEBI" id="CHEBI:30616"/>
    </ligand>
</feature>
<keyword evidence="3 5" id="KW-0418">Kinase</keyword>
<comment type="subcellular location">
    <subcellularLocation>
        <location evidence="3">Cytoplasm</location>
    </subcellularLocation>
</comment>
<sequence>MLVLGLTGNIGCGKSTVSSRFKEFGIDVIDADLLTREIYKHSDVIEELRKVFPDAIGIAGNQMIVDRKTLGKLVFDDSKKLKQLNSITHKKINELIDNRIETSRSDIVVVDAALLFETGMQGKFDKVITVYCDERVQLERVIQRDNLSCEDAKKRIDSQLSQNVKVSKSDFSIDNSGGIDELNKSIENLMEQIKIWKLEIGGNWFEEK</sequence>
<dbReference type="UniPathway" id="UPA00241">
    <property type="reaction ID" value="UER00356"/>
</dbReference>
<evidence type="ECO:0000313" key="5">
    <source>
        <dbReference type="EMBL" id="MST61967.1"/>
    </source>
</evidence>
<dbReference type="Proteomes" id="UP000440713">
    <property type="component" value="Unassembled WGS sequence"/>
</dbReference>
<dbReference type="GO" id="GO:0004140">
    <property type="term" value="F:dephospho-CoA kinase activity"/>
    <property type="evidence" value="ECO:0007669"/>
    <property type="project" value="UniProtKB-UniRule"/>
</dbReference>
<dbReference type="PROSITE" id="PS51219">
    <property type="entry name" value="DPCK"/>
    <property type="match status" value="1"/>
</dbReference>
<evidence type="ECO:0000256" key="2">
    <source>
        <dbReference type="ARBA" id="ARBA00022840"/>
    </source>
</evidence>
<dbReference type="SUPFAM" id="SSF52540">
    <property type="entry name" value="P-loop containing nucleoside triphosphate hydrolases"/>
    <property type="match status" value="1"/>
</dbReference>
<comment type="function">
    <text evidence="3">Catalyzes the phosphorylation of the 3'-hydroxyl group of dephosphocoenzyme A to form coenzyme A.</text>
</comment>
<accession>A0A6N7XF52</accession>
<reference evidence="5 6" key="1">
    <citation type="submission" date="2019-08" db="EMBL/GenBank/DDBJ databases">
        <title>In-depth cultivation of the pig gut microbiome towards novel bacterial diversity and tailored functional studies.</title>
        <authorList>
            <person name="Wylensek D."/>
            <person name="Hitch T.C.A."/>
            <person name="Clavel T."/>
        </authorList>
    </citation>
    <scope>NUCLEOTIDE SEQUENCE [LARGE SCALE GENOMIC DNA]</scope>
    <source>
        <strain evidence="5 6">WCA-SAB-591-4A-A</strain>
    </source>
</reference>
<dbReference type="NCBIfam" id="TIGR00152">
    <property type="entry name" value="dephospho-CoA kinase"/>
    <property type="match status" value="1"/>
</dbReference>
<evidence type="ECO:0000256" key="1">
    <source>
        <dbReference type="ARBA" id="ARBA00022741"/>
    </source>
</evidence>
<dbReference type="AlphaFoldDB" id="A0A6N7XF52"/>
<keyword evidence="3" id="KW-0173">Coenzyme A biosynthesis</keyword>
<keyword evidence="3 5" id="KW-0808">Transferase</keyword>
<dbReference type="EMBL" id="VUNE01000001">
    <property type="protein sequence ID" value="MST61967.1"/>
    <property type="molecule type" value="Genomic_DNA"/>
</dbReference>
<comment type="similarity">
    <text evidence="3">Belongs to the CoaE family.</text>
</comment>
<dbReference type="InterPro" id="IPR027417">
    <property type="entry name" value="P-loop_NTPase"/>
</dbReference>
<keyword evidence="2 3" id="KW-0067">ATP-binding</keyword>
<protein>
    <recommendedName>
        <fullName evidence="3 4">Dephospho-CoA kinase</fullName>
        <ecNumber evidence="3 4">2.7.1.24</ecNumber>
    </recommendedName>
    <alternativeName>
        <fullName evidence="3">Dephosphocoenzyme A kinase</fullName>
    </alternativeName>
</protein>
<dbReference type="Gene3D" id="3.40.50.300">
    <property type="entry name" value="P-loop containing nucleotide triphosphate hydrolases"/>
    <property type="match status" value="1"/>
</dbReference>
<dbReference type="InterPro" id="IPR001977">
    <property type="entry name" value="Depp_CoAkinase"/>
</dbReference>
<keyword evidence="6" id="KW-1185">Reference proteome</keyword>
<dbReference type="GO" id="GO:0005524">
    <property type="term" value="F:ATP binding"/>
    <property type="evidence" value="ECO:0007669"/>
    <property type="project" value="UniProtKB-UniRule"/>
</dbReference>
<proteinExistence type="inferred from homology"/>
<dbReference type="Pfam" id="PF01121">
    <property type="entry name" value="CoaE"/>
    <property type="match status" value="1"/>
</dbReference>
<keyword evidence="3" id="KW-0963">Cytoplasm</keyword>
<dbReference type="HAMAP" id="MF_00376">
    <property type="entry name" value="Dephospho_CoA_kinase"/>
    <property type="match status" value="1"/>
</dbReference>
<dbReference type="RefSeq" id="WP_154537337.1">
    <property type="nucleotide sequence ID" value="NZ_VUNE01000001.1"/>
</dbReference>
<dbReference type="GO" id="GO:0015937">
    <property type="term" value="P:coenzyme A biosynthetic process"/>
    <property type="evidence" value="ECO:0007669"/>
    <property type="project" value="UniProtKB-UniRule"/>
</dbReference>
<dbReference type="CDD" id="cd02022">
    <property type="entry name" value="DPCK"/>
    <property type="match status" value="1"/>
</dbReference>
<dbReference type="EC" id="2.7.1.24" evidence="3 4"/>
<name>A0A6N7XF52_9FIRM</name>
<keyword evidence="1 3" id="KW-0547">Nucleotide-binding</keyword>